<dbReference type="InterPro" id="IPR036565">
    <property type="entry name" value="Mur-like_cat_sf"/>
</dbReference>
<evidence type="ECO:0000313" key="7">
    <source>
        <dbReference type="Proteomes" id="UP000760819"/>
    </source>
</evidence>
<dbReference type="PANTHER" id="PTHR43024">
    <property type="entry name" value="UDP-N-ACETYLMURAMOYL-TRIPEPTIDE--D-ALANYL-D-ALANINE LIGASE"/>
    <property type="match status" value="1"/>
</dbReference>
<feature type="transmembrane region" description="Helical" evidence="4">
    <location>
        <begin position="119"/>
        <end position="140"/>
    </location>
</feature>
<name>A0A955I7G2_9BACT</name>
<dbReference type="GO" id="GO:0016881">
    <property type="term" value="F:acid-amino acid ligase activity"/>
    <property type="evidence" value="ECO:0007669"/>
    <property type="project" value="InterPro"/>
</dbReference>
<feature type="domain" description="Mur ligase central" evidence="5">
    <location>
        <begin position="263"/>
        <end position="361"/>
    </location>
</feature>
<evidence type="ECO:0000256" key="1">
    <source>
        <dbReference type="ARBA" id="ARBA00022598"/>
    </source>
</evidence>
<dbReference type="Gene3D" id="3.40.1190.10">
    <property type="entry name" value="Mur-like, catalytic domain"/>
    <property type="match status" value="1"/>
</dbReference>
<keyword evidence="4" id="KW-0812">Transmembrane</keyword>
<reference evidence="6" key="2">
    <citation type="journal article" date="2021" name="Microbiome">
        <title>Successional dynamics and alternative stable states in a saline activated sludge microbial community over 9 years.</title>
        <authorList>
            <person name="Wang Y."/>
            <person name="Ye J."/>
            <person name="Ju F."/>
            <person name="Liu L."/>
            <person name="Boyd J.A."/>
            <person name="Deng Y."/>
            <person name="Parks D.H."/>
            <person name="Jiang X."/>
            <person name="Yin X."/>
            <person name="Woodcroft B.J."/>
            <person name="Tyson G.W."/>
            <person name="Hugenholtz P."/>
            <person name="Polz M.F."/>
            <person name="Zhang T."/>
        </authorList>
    </citation>
    <scope>NUCLEOTIDE SEQUENCE</scope>
    <source>
        <strain evidence="6">HKST-UBA12</strain>
    </source>
</reference>
<dbReference type="EMBL" id="JAGQLI010000090">
    <property type="protein sequence ID" value="MCA9379131.1"/>
    <property type="molecule type" value="Genomic_DNA"/>
</dbReference>
<keyword evidence="4" id="KW-0472">Membrane</keyword>
<evidence type="ECO:0000256" key="2">
    <source>
        <dbReference type="ARBA" id="ARBA00022741"/>
    </source>
</evidence>
<feature type="transmembrane region" description="Helical" evidence="4">
    <location>
        <begin position="80"/>
        <end position="98"/>
    </location>
</feature>
<dbReference type="SUPFAM" id="SSF53623">
    <property type="entry name" value="MurD-like peptide ligases, catalytic domain"/>
    <property type="match status" value="1"/>
</dbReference>
<dbReference type="Pfam" id="PF08245">
    <property type="entry name" value="Mur_ligase_M"/>
    <property type="match status" value="1"/>
</dbReference>
<dbReference type="Proteomes" id="UP000760819">
    <property type="component" value="Unassembled WGS sequence"/>
</dbReference>
<dbReference type="InterPro" id="IPR013221">
    <property type="entry name" value="Mur_ligase_cen"/>
</dbReference>
<gene>
    <name evidence="6" type="ORF">KC640_01760</name>
</gene>
<dbReference type="GO" id="GO:0005524">
    <property type="term" value="F:ATP binding"/>
    <property type="evidence" value="ECO:0007669"/>
    <property type="project" value="UniProtKB-KW"/>
</dbReference>
<evidence type="ECO:0000313" key="6">
    <source>
        <dbReference type="EMBL" id="MCA9379131.1"/>
    </source>
</evidence>
<sequence>MEVDTNLILIVLFWIAPAIVIIFNLLWDIDFLQRKEYGLHRIYQTLRWDSEFTHRGRFQLILKLALFAAVASFVFARSNIVPAVATLLAFAWWINEVFEVITKLASKQRPRPRLDIRGVAILYLSVMLLAIIPITIAASLPSTPTSLTKLVISSAGEILPVETASGTVIPAAYAALIFSALLALAYDLAAPFIVVTMTILTLPFAWLRGRFIIWRVQRKLASIEPTVIVIAASANHPHIRPLLSKLVDAGTVTVSLPDVETTPRGLARSLRGKLQSDTAVVIAELGAWRTGDMYRLCKVVNPDISILPGIDDSHIGTFGTIDLTLDAKLELIRGTKPTGTVIFNADDELVSSLVRTTNHKEIICTEHKHRLGEFSDNQLTIDHYLARHMKDATVIEYAAGKLAIGGIDKDAGLDLAMAIAAAAEAGTALDSAPATLQGFPIQKL</sequence>
<dbReference type="AlphaFoldDB" id="A0A955I7G2"/>
<reference evidence="6" key="1">
    <citation type="submission" date="2020-04" db="EMBL/GenBank/DDBJ databases">
        <authorList>
            <person name="Zhang T."/>
        </authorList>
    </citation>
    <scope>NUCLEOTIDE SEQUENCE</scope>
    <source>
        <strain evidence="6">HKST-UBA12</strain>
    </source>
</reference>
<feature type="transmembrane region" description="Helical" evidence="4">
    <location>
        <begin position="188"/>
        <end position="207"/>
    </location>
</feature>
<feature type="transmembrane region" description="Helical" evidence="4">
    <location>
        <begin position="6"/>
        <end position="27"/>
    </location>
</feature>
<keyword evidence="1" id="KW-0436">Ligase</keyword>
<comment type="caution">
    <text evidence="6">The sequence shown here is derived from an EMBL/GenBank/DDBJ whole genome shotgun (WGS) entry which is preliminary data.</text>
</comment>
<keyword evidence="4" id="KW-1133">Transmembrane helix</keyword>
<keyword evidence="3" id="KW-0067">ATP-binding</keyword>
<evidence type="ECO:0000256" key="3">
    <source>
        <dbReference type="ARBA" id="ARBA00022840"/>
    </source>
</evidence>
<accession>A0A955I7G2</accession>
<dbReference type="InterPro" id="IPR051046">
    <property type="entry name" value="MurCDEF_CellWall_CoF430Synth"/>
</dbReference>
<dbReference type="PANTHER" id="PTHR43024:SF1">
    <property type="entry name" value="UDP-N-ACETYLMURAMOYL-TRIPEPTIDE--D-ALANYL-D-ALANINE LIGASE"/>
    <property type="match status" value="1"/>
</dbReference>
<evidence type="ECO:0000256" key="4">
    <source>
        <dbReference type="SAM" id="Phobius"/>
    </source>
</evidence>
<protein>
    <recommendedName>
        <fullName evidence="5">Mur ligase central domain-containing protein</fullName>
    </recommendedName>
</protein>
<proteinExistence type="predicted"/>
<feature type="non-terminal residue" evidence="6">
    <location>
        <position position="444"/>
    </location>
</feature>
<evidence type="ECO:0000259" key="5">
    <source>
        <dbReference type="Pfam" id="PF08245"/>
    </source>
</evidence>
<organism evidence="6 7">
    <name type="scientific">Candidatus Dojkabacteria bacterium</name>
    <dbReference type="NCBI Taxonomy" id="2099670"/>
    <lineage>
        <taxon>Bacteria</taxon>
        <taxon>Candidatus Dojkabacteria</taxon>
    </lineage>
</organism>
<keyword evidence="2" id="KW-0547">Nucleotide-binding</keyword>